<reference evidence="1" key="1">
    <citation type="submission" date="2023-03" db="EMBL/GenBank/DDBJ databases">
        <title>Chromosome-level genomes of two armyworms, Mythimna separata and Mythimna loreyi, provide insights into the biosynthesis and reception of sex pheromones.</title>
        <authorList>
            <person name="Zhao H."/>
        </authorList>
    </citation>
    <scope>NUCLEOTIDE SEQUENCE</scope>
    <source>
        <strain evidence="1">BeijingLab</strain>
    </source>
</reference>
<organism evidence="1 2">
    <name type="scientific">Mythimna loreyi</name>
    <dbReference type="NCBI Taxonomy" id="667449"/>
    <lineage>
        <taxon>Eukaryota</taxon>
        <taxon>Metazoa</taxon>
        <taxon>Ecdysozoa</taxon>
        <taxon>Arthropoda</taxon>
        <taxon>Hexapoda</taxon>
        <taxon>Insecta</taxon>
        <taxon>Pterygota</taxon>
        <taxon>Neoptera</taxon>
        <taxon>Endopterygota</taxon>
        <taxon>Lepidoptera</taxon>
        <taxon>Glossata</taxon>
        <taxon>Ditrysia</taxon>
        <taxon>Noctuoidea</taxon>
        <taxon>Noctuidae</taxon>
        <taxon>Noctuinae</taxon>
        <taxon>Hadenini</taxon>
        <taxon>Mythimna</taxon>
    </lineage>
</organism>
<proteinExistence type="predicted"/>
<protein>
    <submittedName>
        <fullName evidence="1">Uncharacterized protein</fullName>
    </submittedName>
</protein>
<comment type="caution">
    <text evidence="1">The sequence shown here is derived from an EMBL/GenBank/DDBJ whole genome shotgun (WGS) entry which is preliminary data.</text>
</comment>
<evidence type="ECO:0000313" key="1">
    <source>
        <dbReference type="EMBL" id="KAJ8721028.1"/>
    </source>
</evidence>
<accession>A0ACC2QNC5</accession>
<evidence type="ECO:0000313" key="2">
    <source>
        <dbReference type="Proteomes" id="UP001231649"/>
    </source>
</evidence>
<dbReference type="EMBL" id="CM056795">
    <property type="protein sequence ID" value="KAJ8721028.1"/>
    <property type="molecule type" value="Genomic_DNA"/>
</dbReference>
<gene>
    <name evidence="1" type="ORF">PYW08_006493</name>
</gene>
<name>A0ACC2QNC5_9NEOP</name>
<keyword evidence="2" id="KW-1185">Reference proteome</keyword>
<sequence>MILGGKVPDTPAMKRGRLLEQKIFEVVKKILGKDIKKCGLFISKLHPMIAVSPDGISEQFLVEIKCPFTEETIKNYLQDGKPSKKCYAQMQLQMYVCGIKKSYFCIADSKFESNKKVNIIDVDFNEEYINTLLNYFYSGKLIFILCYLKCLKYNK</sequence>
<dbReference type="Proteomes" id="UP001231649">
    <property type="component" value="Chromosome 19"/>
</dbReference>